<sequence>MENYVVVDVMCPGSFGMTFLVEDRNSGLEYTLKKVECLDETRANRSLQEALCLLNVNHPNIVRYRELFVLWDKHITSSMLSMVMDCPYMTSLKIVISSQREQKEKFEDKCVQMFLGQMVDALAYLHNRNILHRNLKPSNILMSSDSVFRICDFGTATITQDRAKIHIRIKESEKCWMAPESVRLLQWSDKSDIWSLGCVLLDMLICHILNEEASLSQLSQLRQDLSPLDFIICKDLRKLLTRMLSHNLKTRANVWVLANEALVKQCLILCGSSPHSIKRTLPQGVTGPPFHEGIDSVLDFMMTYTDVEAIQLSVLSHLLKVERNALGRIGDVVEAVTSAMLSHSESACIQLKSFQLLQLLLSAGQYIDKDCCLCGEKVISCVLEAVQNNPKNTDLLANAFQVLLLISVNEKACELIVKLDSVRQVLNTLKDYPQEKDIIIPCCKIIQCTLEKGYGAPESFPDAVETLCIVGEMHLQDAVVTECLCAALQFLISQALHEEKDIEKATCVLMHELKSHPNEATIVNHVFVAMAGLIKTSETAALQLLHVLDERNGVYHIIATRRHHSDCPKVTENFCNLLKQLVQHDAIIPELLAENVQEELEQILQQYESITETVLLAQDALSKMMSLNDVESTSSA</sequence>
<dbReference type="SUPFAM" id="SSF56112">
    <property type="entry name" value="Protein kinase-like (PK-like)"/>
    <property type="match status" value="1"/>
</dbReference>
<dbReference type="PANTHER" id="PTHR24363">
    <property type="entry name" value="SERINE/THREONINE PROTEIN KINASE"/>
    <property type="match status" value="1"/>
</dbReference>
<evidence type="ECO:0000313" key="11">
    <source>
        <dbReference type="Proteomes" id="UP000327468"/>
    </source>
</evidence>
<dbReference type="EMBL" id="VFJC01000009">
    <property type="protein sequence ID" value="KAB5567228.1"/>
    <property type="molecule type" value="Genomic_DNA"/>
</dbReference>
<evidence type="ECO:0000256" key="7">
    <source>
        <dbReference type="ARBA" id="ARBA00047899"/>
    </source>
</evidence>
<dbReference type="Gene3D" id="1.25.10.10">
    <property type="entry name" value="Leucine-rich Repeat Variant"/>
    <property type="match status" value="1"/>
</dbReference>
<keyword evidence="4" id="KW-0547">Nucleotide-binding</keyword>
<evidence type="ECO:0000259" key="9">
    <source>
        <dbReference type="PROSITE" id="PS50011"/>
    </source>
</evidence>
<evidence type="ECO:0000256" key="8">
    <source>
        <dbReference type="ARBA" id="ARBA00048679"/>
    </source>
</evidence>
<reference evidence="10 11" key="1">
    <citation type="submission" date="2019-06" db="EMBL/GenBank/DDBJ databases">
        <title>A chromosome-scale genome assembly of the striped catfish, Pangasianodon hypophthalmus.</title>
        <authorList>
            <person name="Wen M."/>
            <person name="Zahm M."/>
            <person name="Roques C."/>
            <person name="Cabau C."/>
            <person name="Klopp C."/>
            <person name="Donnadieu C."/>
            <person name="Jouanno E."/>
            <person name="Avarre J.-C."/>
            <person name="Campet M."/>
            <person name="Ha T.T.T."/>
            <person name="Dugue R."/>
            <person name="Lampietro C."/>
            <person name="Louis A."/>
            <person name="Herpin A."/>
            <person name="Echchiki A."/>
            <person name="Berthelot C."/>
            <person name="Parey E."/>
            <person name="Roest-Crollius H."/>
            <person name="Braasch I."/>
            <person name="Postlethwait J."/>
            <person name="Bobe J."/>
            <person name="Montfort J."/>
            <person name="Bouchez O."/>
            <person name="Begum T."/>
            <person name="Schartl M."/>
            <person name="Guiguen Y."/>
        </authorList>
    </citation>
    <scope>NUCLEOTIDE SEQUENCE [LARGE SCALE GENOMIC DNA]</scope>
    <source>
        <strain evidence="10 11">Indonesia</strain>
        <tissue evidence="10">Blood</tissue>
    </source>
</reference>
<evidence type="ECO:0000256" key="1">
    <source>
        <dbReference type="ARBA" id="ARBA00012513"/>
    </source>
</evidence>
<organism evidence="10 11">
    <name type="scientific">Pangasianodon hypophthalmus</name>
    <name type="common">Striped catfish</name>
    <name type="synonym">Helicophagus hypophthalmus</name>
    <dbReference type="NCBI Taxonomy" id="310915"/>
    <lineage>
        <taxon>Eukaryota</taxon>
        <taxon>Metazoa</taxon>
        <taxon>Chordata</taxon>
        <taxon>Craniata</taxon>
        <taxon>Vertebrata</taxon>
        <taxon>Euteleostomi</taxon>
        <taxon>Actinopterygii</taxon>
        <taxon>Neopterygii</taxon>
        <taxon>Teleostei</taxon>
        <taxon>Ostariophysi</taxon>
        <taxon>Siluriformes</taxon>
        <taxon>Pangasiidae</taxon>
        <taxon>Pangasianodon</taxon>
    </lineage>
</organism>
<evidence type="ECO:0000313" key="10">
    <source>
        <dbReference type="EMBL" id="KAB5567228.1"/>
    </source>
</evidence>
<evidence type="ECO:0000256" key="2">
    <source>
        <dbReference type="ARBA" id="ARBA00022527"/>
    </source>
</evidence>
<evidence type="ECO:0000256" key="5">
    <source>
        <dbReference type="ARBA" id="ARBA00022777"/>
    </source>
</evidence>
<keyword evidence="3" id="KW-0808">Transferase</keyword>
<evidence type="ECO:0000256" key="4">
    <source>
        <dbReference type="ARBA" id="ARBA00022741"/>
    </source>
</evidence>
<dbReference type="EC" id="2.7.11.1" evidence="1"/>
<feature type="domain" description="Protein kinase" evidence="9">
    <location>
        <begin position="4"/>
        <end position="263"/>
    </location>
</feature>
<dbReference type="Proteomes" id="UP000327468">
    <property type="component" value="Chromosome 8"/>
</dbReference>
<comment type="catalytic activity">
    <reaction evidence="7">
        <text>L-threonyl-[protein] + ATP = O-phospho-L-threonyl-[protein] + ADP + H(+)</text>
        <dbReference type="Rhea" id="RHEA:46608"/>
        <dbReference type="Rhea" id="RHEA-COMP:11060"/>
        <dbReference type="Rhea" id="RHEA-COMP:11605"/>
        <dbReference type="ChEBI" id="CHEBI:15378"/>
        <dbReference type="ChEBI" id="CHEBI:30013"/>
        <dbReference type="ChEBI" id="CHEBI:30616"/>
        <dbReference type="ChEBI" id="CHEBI:61977"/>
        <dbReference type="ChEBI" id="CHEBI:456216"/>
        <dbReference type="EC" id="2.7.11.1"/>
    </reaction>
</comment>
<dbReference type="InterPro" id="IPR011989">
    <property type="entry name" value="ARM-like"/>
</dbReference>
<dbReference type="GO" id="GO:0005524">
    <property type="term" value="F:ATP binding"/>
    <property type="evidence" value="ECO:0007669"/>
    <property type="project" value="UniProtKB-KW"/>
</dbReference>
<dbReference type="InterPro" id="IPR011009">
    <property type="entry name" value="Kinase-like_dom_sf"/>
</dbReference>
<evidence type="ECO:0000256" key="3">
    <source>
        <dbReference type="ARBA" id="ARBA00022679"/>
    </source>
</evidence>
<protein>
    <recommendedName>
        <fullName evidence="1">non-specific serine/threonine protein kinase</fullName>
        <ecNumber evidence="1">2.7.11.1</ecNumber>
    </recommendedName>
</protein>
<dbReference type="Pfam" id="PF00069">
    <property type="entry name" value="Pkinase"/>
    <property type="match status" value="1"/>
</dbReference>
<evidence type="ECO:0000256" key="6">
    <source>
        <dbReference type="ARBA" id="ARBA00022840"/>
    </source>
</evidence>
<dbReference type="InterPro" id="IPR000719">
    <property type="entry name" value="Prot_kinase_dom"/>
</dbReference>
<dbReference type="PANTHER" id="PTHR24363:SF0">
    <property type="entry name" value="SERINE_THREONINE KINASE LIKE DOMAIN CONTAINING 1"/>
    <property type="match status" value="1"/>
</dbReference>
<gene>
    <name evidence="10" type="ORF">PHYPO_G00230370</name>
</gene>
<proteinExistence type="predicted"/>
<dbReference type="InterPro" id="IPR016024">
    <property type="entry name" value="ARM-type_fold"/>
</dbReference>
<dbReference type="GO" id="GO:0004674">
    <property type="term" value="F:protein serine/threonine kinase activity"/>
    <property type="evidence" value="ECO:0007669"/>
    <property type="project" value="UniProtKB-KW"/>
</dbReference>
<dbReference type="PROSITE" id="PS50011">
    <property type="entry name" value="PROTEIN_KINASE_DOM"/>
    <property type="match status" value="1"/>
</dbReference>
<keyword evidence="11" id="KW-1185">Reference proteome</keyword>
<comment type="caution">
    <text evidence="10">The sequence shown here is derived from an EMBL/GenBank/DDBJ whole genome shotgun (WGS) entry which is preliminary data.</text>
</comment>
<keyword evidence="5" id="KW-0418">Kinase</keyword>
<dbReference type="Gene3D" id="1.10.510.10">
    <property type="entry name" value="Transferase(Phosphotransferase) domain 1"/>
    <property type="match status" value="1"/>
</dbReference>
<accession>A0A5N5NJY1</accession>
<keyword evidence="2" id="KW-0723">Serine/threonine-protein kinase</keyword>
<name>A0A5N5NJY1_PANHP</name>
<dbReference type="AlphaFoldDB" id="A0A5N5NJY1"/>
<dbReference type="SUPFAM" id="SSF48371">
    <property type="entry name" value="ARM repeat"/>
    <property type="match status" value="1"/>
</dbReference>
<keyword evidence="6" id="KW-0067">ATP-binding</keyword>
<comment type="catalytic activity">
    <reaction evidence="8">
        <text>L-seryl-[protein] + ATP = O-phospho-L-seryl-[protein] + ADP + H(+)</text>
        <dbReference type="Rhea" id="RHEA:17989"/>
        <dbReference type="Rhea" id="RHEA-COMP:9863"/>
        <dbReference type="Rhea" id="RHEA-COMP:11604"/>
        <dbReference type="ChEBI" id="CHEBI:15378"/>
        <dbReference type="ChEBI" id="CHEBI:29999"/>
        <dbReference type="ChEBI" id="CHEBI:30616"/>
        <dbReference type="ChEBI" id="CHEBI:83421"/>
        <dbReference type="ChEBI" id="CHEBI:456216"/>
        <dbReference type="EC" id="2.7.11.1"/>
    </reaction>
</comment>
<dbReference type="Gene3D" id="3.30.200.20">
    <property type="entry name" value="Phosphorylase Kinase, domain 1"/>
    <property type="match status" value="1"/>
</dbReference>